<dbReference type="PANTHER" id="PTHR19359">
    <property type="entry name" value="CYTOCHROME B5"/>
    <property type="match status" value="1"/>
</dbReference>
<dbReference type="InterPro" id="IPR050668">
    <property type="entry name" value="Cytochrome_b5"/>
</dbReference>
<keyword evidence="3" id="KW-0408">Iron</keyword>
<feature type="domain" description="Cytochrome b5 heme-binding" evidence="6">
    <location>
        <begin position="37"/>
        <end position="80"/>
    </location>
</feature>
<dbReference type="InterPro" id="IPR036400">
    <property type="entry name" value="Cyt_B5-like_heme/steroid_sf"/>
</dbReference>
<organism evidence="7 8">
    <name type="scientific">Cephus cinctus</name>
    <name type="common">Wheat stem sawfly</name>
    <dbReference type="NCBI Taxonomy" id="211228"/>
    <lineage>
        <taxon>Eukaryota</taxon>
        <taxon>Metazoa</taxon>
        <taxon>Ecdysozoa</taxon>
        <taxon>Arthropoda</taxon>
        <taxon>Hexapoda</taxon>
        <taxon>Insecta</taxon>
        <taxon>Pterygota</taxon>
        <taxon>Neoptera</taxon>
        <taxon>Endopterygota</taxon>
        <taxon>Hymenoptera</taxon>
        <taxon>Cephoidea</taxon>
        <taxon>Cephidae</taxon>
        <taxon>Cephus</taxon>
    </lineage>
</organism>
<evidence type="ECO:0000256" key="1">
    <source>
        <dbReference type="ARBA" id="ARBA00022617"/>
    </source>
</evidence>
<proteinExistence type="inferred from homology"/>
<dbReference type="GO" id="GO:0016020">
    <property type="term" value="C:membrane"/>
    <property type="evidence" value="ECO:0007669"/>
    <property type="project" value="TreeGrafter"/>
</dbReference>
<keyword evidence="1" id="KW-0349">Heme</keyword>
<dbReference type="GO" id="GO:0020037">
    <property type="term" value="F:heme binding"/>
    <property type="evidence" value="ECO:0007669"/>
    <property type="project" value="TreeGrafter"/>
</dbReference>
<evidence type="ECO:0000256" key="4">
    <source>
        <dbReference type="ARBA" id="ARBA00038168"/>
    </source>
</evidence>
<dbReference type="Proteomes" id="UP000694920">
    <property type="component" value="Unplaced"/>
</dbReference>
<accession>A0AAJ7VZQ9</accession>
<evidence type="ECO:0000313" key="8">
    <source>
        <dbReference type="RefSeq" id="XP_024939228.1"/>
    </source>
</evidence>
<dbReference type="PRINTS" id="PR00363">
    <property type="entry name" value="CYTOCHROMEB5"/>
</dbReference>
<dbReference type="Gene3D" id="3.10.120.10">
    <property type="entry name" value="Cytochrome b5-like heme/steroid binding domain"/>
    <property type="match status" value="1"/>
</dbReference>
<evidence type="ECO:0000256" key="2">
    <source>
        <dbReference type="ARBA" id="ARBA00022723"/>
    </source>
</evidence>
<feature type="transmembrane region" description="Helical" evidence="5">
    <location>
        <begin position="98"/>
        <end position="121"/>
    </location>
</feature>
<dbReference type="SUPFAM" id="SSF55856">
    <property type="entry name" value="Cytochrome b5-like heme/steroid binding domain"/>
    <property type="match status" value="1"/>
</dbReference>
<sequence>MLDRYSLEGLRRYEICGRGKFWRISSLEAAIRKGRKNEHPGGPAEILNVAGKDATEEFEEVGHSDEARNILTRMLIGALHPDDVAAIARERRNERREFWFKVAAISAVPIAVGVVTAVILWRGK</sequence>
<dbReference type="Pfam" id="PF00173">
    <property type="entry name" value="Cyt-b5"/>
    <property type="match status" value="1"/>
</dbReference>
<protein>
    <submittedName>
        <fullName evidence="8">Cytochrome b5 isoform X1</fullName>
    </submittedName>
</protein>
<dbReference type="KEGG" id="ccin:107265607"/>
<reference evidence="8" key="1">
    <citation type="submission" date="2025-08" db="UniProtKB">
        <authorList>
            <consortium name="RefSeq"/>
        </authorList>
    </citation>
    <scope>IDENTIFICATION</scope>
</reference>
<keyword evidence="2" id="KW-0479">Metal-binding</keyword>
<keyword evidence="5" id="KW-0472">Membrane</keyword>
<gene>
    <name evidence="8" type="primary">LOC107265607</name>
</gene>
<name>A0AAJ7VZQ9_CEPCN</name>
<dbReference type="InterPro" id="IPR001199">
    <property type="entry name" value="Cyt_B5-like_heme/steroid-bd"/>
</dbReference>
<evidence type="ECO:0000256" key="3">
    <source>
        <dbReference type="ARBA" id="ARBA00023004"/>
    </source>
</evidence>
<keyword evidence="5" id="KW-0812">Transmembrane</keyword>
<keyword evidence="5" id="KW-1133">Transmembrane helix</keyword>
<dbReference type="GeneID" id="107265607"/>
<keyword evidence="7" id="KW-1185">Reference proteome</keyword>
<dbReference type="PROSITE" id="PS50255">
    <property type="entry name" value="CYTOCHROME_B5_2"/>
    <property type="match status" value="1"/>
</dbReference>
<dbReference type="PANTHER" id="PTHR19359:SF14">
    <property type="entry name" value="CYTOCHROME B5 A"/>
    <property type="match status" value="1"/>
</dbReference>
<evidence type="ECO:0000313" key="7">
    <source>
        <dbReference type="Proteomes" id="UP000694920"/>
    </source>
</evidence>
<comment type="similarity">
    <text evidence="4">Belongs to the cytochrome b5 family.</text>
</comment>
<evidence type="ECO:0000259" key="6">
    <source>
        <dbReference type="PROSITE" id="PS50255"/>
    </source>
</evidence>
<dbReference type="AlphaFoldDB" id="A0AAJ7VZQ9"/>
<dbReference type="GO" id="GO:0046872">
    <property type="term" value="F:metal ion binding"/>
    <property type="evidence" value="ECO:0007669"/>
    <property type="project" value="UniProtKB-KW"/>
</dbReference>
<dbReference type="SMART" id="SM01117">
    <property type="entry name" value="Cyt-b5"/>
    <property type="match status" value="1"/>
</dbReference>
<evidence type="ECO:0000256" key="5">
    <source>
        <dbReference type="SAM" id="Phobius"/>
    </source>
</evidence>
<dbReference type="RefSeq" id="XP_024939228.1">
    <property type="nucleotide sequence ID" value="XM_025083460.1"/>
</dbReference>